<gene>
    <name evidence="2" type="ORF">VTL71DRAFT_1116</name>
</gene>
<evidence type="ECO:0000313" key="3">
    <source>
        <dbReference type="Proteomes" id="UP001595075"/>
    </source>
</evidence>
<dbReference type="Pfam" id="PF26639">
    <property type="entry name" value="Het-6_barrel"/>
    <property type="match status" value="1"/>
</dbReference>
<dbReference type="PANTHER" id="PTHR24148">
    <property type="entry name" value="ANKYRIN REPEAT DOMAIN-CONTAINING PROTEIN 39 HOMOLOG-RELATED"/>
    <property type="match status" value="1"/>
</dbReference>
<comment type="caution">
    <text evidence="2">The sequence shown here is derived from an EMBL/GenBank/DDBJ whole genome shotgun (WGS) entry which is preliminary data.</text>
</comment>
<protein>
    <recommendedName>
        <fullName evidence="1">Heterokaryon incompatibility domain-containing protein</fullName>
    </recommendedName>
</protein>
<dbReference type="PANTHER" id="PTHR24148:SF73">
    <property type="entry name" value="HET DOMAIN PROTEIN (AFU_ORTHOLOGUE AFUA_8G01020)"/>
    <property type="match status" value="1"/>
</dbReference>
<dbReference type="Pfam" id="PF06985">
    <property type="entry name" value="HET"/>
    <property type="match status" value="1"/>
</dbReference>
<evidence type="ECO:0000313" key="2">
    <source>
        <dbReference type="EMBL" id="KAL2076173.1"/>
    </source>
</evidence>
<dbReference type="InterPro" id="IPR010730">
    <property type="entry name" value="HET"/>
</dbReference>
<evidence type="ECO:0000259" key="1">
    <source>
        <dbReference type="Pfam" id="PF06985"/>
    </source>
</evidence>
<keyword evidence="3" id="KW-1185">Reference proteome</keyword>
<feature type="domain" description="Heterokaryon incompatibility" evidence="1">
    <location>
        <begin position="39"/>
        <end position="187"/>
    </location>
</feature>
<organism evidence="2 3">
    <name type="scientific">Oculimacula yallundae</name>
    <dbReference type="NCBI Taxonomy" id="86028"/>
    <lineage>
        <taxon>Eukaryota</taxon>
        <taxon>Fungi</taxon>
        <taxon>Dikarya</taxon>
        <taxon>Ascomycota</taxon>
        <taxon>Pezizomycotina</taxon>
        <taxon>Leotiomycetes</taxon>
        <taxon>Helotiales</taxon>
        <taxon>Ploettnerulaceae</taxon>
        <taxon>Oculimacula</taxon>
    </lineage>
</organism>
<name>A0ABR4D1Y3_9HELO</name>
<reference evidence="2 3" key="1">
    <citation type="journal article" date="2024" name="Commun. Biol.">
        <title>Comparative genomic analysis of thermophilic fungi reveals convergent evolutionary adaptations and gene losses.</title>
        <authorList>
            <person name="Steindorff A.S."/>
            <person name="Aguilar-Pontes M.V."/>
            <person name="Robinson A.J."/>
            <person name="Andreopoulos B."/>
            <person name="LaButti K."/>
            <person name="Kuo A."/>
            <person name="Mondo S."/>
            <person name="Riley R."/>
            <person name="Otillar R."/>
            <person name="Haridas S."/>
            <person name="Lipzen A."/>
            <person name="Grimwood J."/>
            <person name="Schmutz J."/>
            <person name="Clum A."/>
            <person name="Reid I.D."/>
            <person name="Moisan M.C."/>
            <person name="Butler G."/>
            <person name="Nguyen T.T.M."/>
            <person name="Dewar K."/>
            <person name="Conant G."/>
            <person name="Drula E."/>
            <person name="Henrissat B."/>
            <person name="Hansel C."/>
            <person name="Singer S."/>
            <person name="Hutchinson M.I."/>
            <person name="de Vries R.P."/>
            <person name="Natvig D.O."/>
            <person name="Powell A.J."/>
            <person name="Tsang A."/>
            <person name="Grigoriev I.V."/>
        </authorList>
    </citation>
    <scope>NUCLEOTIDE SEQUENCE [LARGE SCALE GENOMIC DNA]</scope>
    <source>
        <strain evidence="2 3">CBS 494.80</strain>
    </source>
</reference>
<dbReference type="Proteomes" id="UP001595075">
    <property type="component" value="Unassembled WGS sequence"/>
</dbReference>
<accession>A0ABR4D1Y3</accession>
<dbReference type="EMBL" id="JAZHXI010000001">
    <property type="protein sequence ID" value="KAL2076173.1"/>
    <property type="molecule type" value="Genomic_DNA"/>
</dbReference>
<proteinExistence type="predicted"/>
<dbReference type="InterPro" id="IPR052895">
    <property type="entry name" value="HetReg/Transcr_Mod"/>
</dbReference>
<sequence>MLLDNEIRILDILPYGTRGPRGPLECEVRVENLSDCPVYDTLSYRWGDPGSKRYILVDNHEFFVTETLFAALLRLRQKETKQSIWIDQLCIDQSNLIEKAIQVRLMGEVYSKCNQCFIWMEEIDNSIPLAHVEAIIEMLSWMADNGRSLPVPACLASPSDFQGPCKALNSIGPFEHPWWHRIWTVQEAIIPLKKSLLWGPIRLSWDTLSSCANIWTTVGAPIELKKRIYDTDVPSVDYTVSAIFGWLFCNVVWVDEARKFPDHPIMALLRWNRRNATDLRDKVFGLLGLISSDVELYYTSRCDYTTPHARVHTAFTLDMILHDRGLGPLVIQLRKPLDEYTKELPTWVGDMSDGEFQIKADGFYLFWGYEQYSACASEGLDEAALTDEIKIWNLSSQVLNPTLGLTGVAVDTLVSIGPKLQAITMKDSVQVAETLRSWLGMARRYHKTIDNGLSGDDLTRTFYRVLVGDRIRNSEQEVVRKPSEQDYADIAQFVNIAQGKINGLWFWDRYVGNQAFFITKDGTMGMGNFDVKVGDEVWVFGGGKMPLAIRKIEGGSEDDFNFVCCCYFDGVMDGEIYSDIPRPTMGQRRTIRLQ</sequence>